<dbReference type="KEGG" id="ptn:PTRA_b0468"/>
<dbReference type="AlphaFoldDB" id="A0A0U2VKJ0"/>
<dbReference type="SUPFAM" id="SSF47413">
    <property type="entry name" value="lambda repressor-like DNA-binding domains"/>
    <property type="match status" value="1"/>
</dbReference>
<reference evidence="2 3" key="1">
    <citation type="submission" date="2015-03" db="EMBL/GenBank/DDBJ databases">
        <authorList>
            <person name="Murphy D."/>
        </authorList>
    </citation>
    <scope>NUCLEOTIDE SEQUENCE [LARGE SCALE GENOMIC DNA]</scope>
    <source>
        <strain evidence="2 3">KMM 520</strain>
    </source>
</reference>
<dbReference type="Gene3D" id="1.10.260.40">
    <property type="entry name" value="lambda repressor-like DNA-binding domains"/>
    <property type="match status" value="1"/>
</dbReference>
<sequence length="73" mass="8223">MNIVGKNVRTIRETKGWTQEQLVAKCNLIDWQISRSTLAKIETNAGRVTDIEVQKLSVALNVLINELFLNLIG</sequence>
<dbReference type="OrthoDB" id="21915at2"/>
<feature type="domain" description="HTH cro/C1-type" evidence="1">
    <location>
        <begin position="8"/>
        <end position="67"/>
    </location>
</feature>
<dbReference type="Proteomes" id="UP000065261">
    <property type="component" value="Chromosome II"/>
</dbReference>
<dbReference type="GO" id="GO:0003677">
    <property type="term" value="F:DNA binding"/>
    <property type="evidence" value="ECO:0007669"/>
    <property type="project" value="InterPro"/>
</dbReference>
<name>A0A0U2VKJ0_9GAMM</name>
<dbReference type="SMART" id="SM00530">
    <property type="entry name" value="HTH_XRE"/>
    <property type="match status" value="1"/>
</dbReference>
<dbReference type="EMBL" id="CP011035">
    <property type="protein sequence ID" value="ALS34944.1"/>
    <property type="molecule type" value="Genomic_DNA"/>
</dbReference>
<evidence type="ECO:0000259" key="1">
    <source>
        <dbReference type="PROSITE" id="PS50943"/>
    </source>
</evidence>
<dbReference type="CDD" id="cd00093">
    <property type="entry name" value="HTH_XRE"/>
    <property type="match status" value="1"/>
</dbReference>
<accession>A0A0U2VKJ0</accession>
<dbReference type="RefSeq" id="WP_024591391.1">
    <property type="nucleotide sequence ID" value="NZ_CP011035.1"/>
</dbReference>
<evidence type="ECO:0000313" key="2">
    <source>
        <dbReference type="EMBL" id="ALS34944.1"/>
    </source>
</evidence>
<gene>
    <name evidence="2" type="ORF">PTRA_b0468</name>
</gene>
<dbReference type="PATRIC" id="fig|1315283.4.peg.3533"/>
<dbReference type="InterPro" id="IPR010982">
    <property type="entry name" value="Lambda_DNA-bd_dom_sf"/>
</dbReference>
<dbReference type="InterPro" id="IPR001387">
    <property type="entry name" value="Cro/C1-type_HTH"/>
</dbReference>
<proteinExistence type="predicted"/>
<dbReference type="Pfam" id="PF01381">
    <property type="entry name" value="HTH_3"/>
    <property type="match status" value="1"/>
</dbReference>
<protein>
    <recommendedName>
        <fullName evidence="1">HTH cro/C1-type domain-containing protein</fullName>
    </recommendedName>
</protein>
<organism evidence="2">
    <name type="scientific">Pseudoalteromonas translucida KMM 520</name>
    <dbReference type="NCBI Taxonomy" id="1315283"/>
    <lineage>
        <taxon>Bacteria</taxon>
        <taxon>Pseudomonadati</taxon>
        <taxon>Pseudomonadota</taxon>
        <taxon>Gammaproteobacteria</taxon>
        <taxon>Alteromonadales</taxon>
        <taxon>Pseudoalteromonadaceae</taxon>
        <taxon>Pseudoalteromonas</taxon>
    </lineage>
</organism>
<dbReference type="PROSITE" id="PS50943">
    <property type="entry name" value="HTH_CROC1"/>
    <property type="match status" value="1"/>
</dbReference>
<evidence type="ECO:0000313" key="3">
    <source>
        <dbReference type="Proteomes" id="UP000065261"/>
    </source>
</evidence>